<name>A0A370SM69_PSEJE</name>
<dbReference type="Proteomes" id="UP000255365">
    <property type="component" value="Unassembled WGS sequence"/>
</dbReference>
<dbReference type="Pfam" id="PF01590">
    <property type="entry name" value="GAF"/>
    <property type="match status" value="1"/>
</dbReference>
<evidence type="ECO:0000259" key="1">
    <source>
        <dbReference type="PROSITE" id="PS50887"/>
    </source>
</evidence>
<sequence>MPMECVMLVPRKPANEEARIQALHGLNLLDSAPEERFDRLTRLAKRLFNVPIALVTLVDKDRQWFKSCVGLDATETSRDISFCGHAILKDDLLLVRDAREDERFHDNPLVTGEPNIRFYAGYPLTVPTGNKLGTLCLIDTKPRDLDEEERALLRDLAEMAEQELTAVQMASMDELTLLSNRRGFKQLAQHALDACARLHRPATLLFFDLNDFKQINDLYGHAEGDSALKTFADVLRIAFRESDVVGRLGGDEFVALLTGSSHIETTAVMARLKEILEERNATLHRGYAIRFSVGQIEYDAQRHDNVDRLLADADAAMYAHKQALQRIQ</sequence>
<dbReference type="InterPro" id="IPR029787">
    <property type="entry name" value="Nucleotide_cyclase"/>
</dbReference>
<gene>
    <name evidence="2" type="ORF">DEU51_106245</name>
</gene>
<dbReference type="InterPro" id="IPR029016">
    <property type="entry name" value="GAF-like_dom_sf"/>
</dbReference>
<comment type="caution">
    <text evidence="2">The sequence shown here is derived from an EMBL/GenBank/DDBJ whole genome shotgun (WGS) entry which is preliminary data.</text>
</comment>
<protein>
    <submittedName>
        <fullName evidence="2">Diguanylate cyclase with GAF sensor</fullName>
    </submittedName>
</protein>
<reference evidence="2 3" key="1">
    <citation type="submission" date="2018-07" db="EMBL/GenBank/DDBJ databases">
        <title>Genome sequencing of rice bacterial endophytes.</title>
        <authorList>
            <person name="Venturi V."/>
        </authorList>
    </citation>
    <scope>NUCLEOTIDE SEQUENCE [LARGE SCALE GENOMIC DNA]</scope>
    <source>
        <strain evidence="2 3">E2333</strain>
    </source>
</reference>
<dbReference type="SMART" id="SM00267">
    <property type="entry name" value="GGDEF"/>
    <property type="match status" value="1"/>
</dbReference>
<evidence type="ECO:0000313" key="3">
    <source>
        <dbReference type="Proteomes" id="UP000255365"/>
    </source>
</evidence>
<dbReference type="NCBIfam" id="TIGR00254">
    <property type="entry name" value="GGDEF"/>
    <property type="match status" value="1"/>
</dbReference>
<dbReference type="Gene3D" id="3.30.70.270">
    <property type="match status" value="1"/>
</dbReference>
<dbReference type="InterPro" id="IPR003018">
    <property type="entry name" value="GAF"/>
</dbReference>
<dbReference type="EMBL" id="QRAV01000006">
    <property type="protein sequence ID" value="RDL20790.1"/>
    <property type="molecule type" value="Genomic_DNA"/>
</dbReference>
<evidence type="ECO:0000313" key="2">
    <source>
        <dbReference type="EMBL" id="RDL20790.1"/>
    </source>
</evidence>
<dbReference type="AlphaFoldDB" id="A0A370SM69"/>
<dbReference type="InterPro" id="IPR043128">
    <property type="entry name" value="Rev_trsase/Diguanyl_cyclase"/>
</dbReference>
<proteinExistence type="predicted"/>
<organism evidence="2 3">
    <name type="scientific">Pseudomonas jessenii</name>
    <dbReference type="NCBI Taxonomy" id="77298"/>
    <lineage>
        <taxon>Bacteria</taxon>
        <taxon>Pseudomonadati</taxon>
        <taxon>Pseudomonadota</taxon>
        <taxon>Gammaproteobacteria</taxon>
        <taxon>Pseudomonadales</taxon>
        <taxon>Pseudomonadaceae</taxon>
        <taxon>Pseudomonas</taxon>
    </lineage>
</organism>
<dbReference type="SUPFAM" id="SSF55781">
    <property type="entry name" value="GAF domain-like"/>
    <property type="match status" value="1"/>
</dbReference>
<accession>A0A370SM69</accession>
<dbReference type="Pfam" id="PF00990">
    <property type="entry name" value="GGDEF"/>
    <property type="match status" value="1"/>
</dbReference>
<dbReference type="SMART" id="SM00065">
    <property type="entry name" value="GAF"/>
    <property type="match status" value="1"/>
</dbReference>
<dbReference type="InterPro" id="IPR000160">
    <property type="entry name" value="GGDEF_dom"/>
</dbReference>
<dbReference type="PROSITE" id="PS50887">
    <property type="entry name" value="GGDEF"/>
    <property type="match status" value="1"/>
</dbReference>
<dbReference type="Gene3D" id="3.30.450.40">
    <property type="match status" value="1"/>
</dbReference>
<dbReference type="PANTHER" id="PTHR43102">
    <property type="entry name" value="SLR1143 PROTEIN"/>
    <property type="match status" value="1"/>
</dbReference>
<feature type="domain" description="GGDEF" evidence="1">
    <location>
        <begin position="200"/>
        <end position="328"/>
    </location>
</feature>
<dbReference type="CDD" id="cd01949">
    <property type="entry name" value="GGDEF"/>
    <property type="match status" value="1"/>
</dbReference>
<dbReference type="SUPFAM" id="SSF55073">
    <property type="entry name" value="Nucleotide cyclase"/>
    <property type="match status" value="1"/>
</dbReference>
<dbReference type="PANTHER" id="PTHR43102:SF2">
    <property type="entry name" value="GAF DOMAIN-CONTAINING PROTEIN"/>
    <property type="match status" value="1"/>
</dbReference>